<comment type="caution">
    <text evidence="2">The sequence shown here is derived from an EMBL/GenBank/DDBJ whole genome shotgun (WGS) entry which is preliminary data.</text>
</comment>
<evidence type="ECO:0000256" key="1">
    <source>
        <dbReference type="SAM" id="Phobius"/>
    </source>
</evidence>
<dbReference type="Proteomes" id="UP000177039">
    <property type="component" value="Unassembled WGS sequence"/>
</dbReference>
<keyword evidence="1" id="KW-1133">Transmembrane helix</keyword>
<gene>
    <name evidence="2" type="ORF">A3B54_02990</name>
</gene>
<feature type="transmembrane region" description="Helical" evidence="1">
    <location>
        <begin position="34"/>
        <end position="50"/>
    </location>
</feature>
<keyword evidence="1" id="KW-0812">Transmembrane</keyword>
<reference evidence="2 3" key="1">
    <citation type="journal article" date="2016" name="Nat. Commun.">
        <title>Thousands of microbial genomes shed light on interconnected biogeochemical processes in an aquifer system.</title>
        <authorList>
            <person name="Anantharaman K."/>
            <person name="Brown C.T."/>
            <person name="Hug L.A."/>
            <person name="Sharon I."/>
            <person name="Castelle C.J."/>
            <person name="Probst A.J."/>
            <person name="Thomas B.C."/>
            <person name="Singh A."/>
            <person name="Wilkins M.J."/>
            <person name="Karaoz U."/>
            <person name="Brodie E.L."/>
            <person name="Williams K.H."/>
            <person name="Hubbard S.S."/>
            <person name="Banfield J.F."/>
        </authorList>
    </citation>
    <scope>NUCLEOTIDE SEQUENCE [LARGE SCALE GENOMIC DNA]</scope>
</reference>
<evidence type="ECO:0000313" key="3">
    <source>
        <dbReference type="Proteomes" id="UP000177039"/>
    </source>
</evidence>
<evidence type="ECO:0008006" key="4">
    <source>
        <dbReference type="Google" id="ProtNLM"/>
    </source>
</evidence>
<organism evidence="2 3">
    <name type="scientific">Candidatus Curtissbacteria bacterium RIFCSPLOWO2_01_FULL_42_50</name>
    <dbReference type="NCBI Taxonomy" id="1797730"/>
    <lineage>
        <taxon>Bacteria</taxon>
        <taxon>Candidatus Curtissiibacteriota</taxon>
    </lineage>
</organism>
<proteinExistence type="predicted"/>
<dbReference type="Pfam" id="PF10066">
    <property type="entry name" value="DUF2304"/>
    <property type="match status" value="1"/>
</dbReference>
<name>A0A1F5H6C9_9BACT</name>
<protein>
    <recommendedName>
        <fullName evidence="4">DUF2304 domain-containing protein</fullName>
    </recommendedName>
</protein>
<feature type="transmembrane region" description="Helical" evidence="1">
    <location>
        <begin position="70"/>
        <end position="87"/>
    </location>
</feature>
<keyword evidence="1" id="KW-0472">Membrane</keyword>
<dbReference type="AlphaFoldDB" id="A0A1F5H6C9"/>
<feature type="transmembrane region" description="Helical" evidence="1">
    <location>
        <begin position="6"/>
        <end position="22"/>
    </location>
</feature>
<dbReference type="InterPro" id="IPR019277">
    <property type="entry name" value="DUF2304"/>
</dbReference>
<dbReference type="EMBL" id="MFBT01000012">
    <property type="protein sequence ID" value="OGD99628.1"/>
    <property type="molecule type" value="Genomic_DNA"/>
</dbReference>
<accession>A0A1F5H6C9</accession>
<sequence length="126" mass="14280">MLTTIQILLLAFILFAISRVVLRAREKVISTQAAIFWSVIWLAALIGILMPQTTTSLASVFGVGRGVDVIVYISLALLFYIVFRMFVMIEDLRHEITNLIRQIALQNTPDKQSFSANKNKEKPKKK</sequence>
<evidence type="ECO:0000313" key="2">
    <source>
        <dbReference type="EMBL" id="OGD99628.1"/>
    </source>
</evidence>